<evidence type="ECO:0000256" key="1">
    <source>
        <dbReference type="ARBA" id="ARBA00022490"/>
    </source>
</evidence>
<reference evidence="5" key="2">
    <citation type="submission" date="2016-10" db="EMBL/GenBank/DDBJ databases">
        <authorList>
            <person name="de Groot N.N."/>
        </authorList>
    </citation>
    <scope>NUCLEOTIDE SEQUENCE [LARGE SCALE GENOMIC DNA]</scope>
    <source>
        <strain evidence="5">DSM 12489</strain>
    </source>
</reference>
<dbReference type="EMBL" id="BSRA01000014">
    <property type="protein sequence ID" value="GLV14640.1"/>
    <property type="molecule type" value="Genomic_DNA"/>
</dbReference>
<dbReference type="GO" id="GO:0005737">
    <property type="term" value="C:cytoplasm"/>
    <property type="evidence" value="ECO:0007669"/>
    <property type="project" value="UniProtKB-SubCell"/>
</dbReference>
<dbReference type="RefSeq" id="WP_006446926.1">
    <property type="nucleotide sequence ID" value="NZ_BSRA01000014.1"/>
</dbReference>
<dbReference type="Pfam" id="PF13083">
    <property type="entry name" value="KH_KhpA-B"/>
    <property type="match status" value="1"/>
</dbReference>
<dbReference type="STRING" id="89784.SAMN04489725_1094"/>
<name>A0A1H2UUA2_9BACL</name>
<evidence type="ECO:0000256" key="3">
    <source>
        <dbReference type="HAMAP-Rule" id="MF_00088"/>
    </source>
</evidence>
<dbReference type="GO" id="GO:0003723">
    <property type="term" value="F:RNA binding"/>
    <property type="evidence" value="ECO:0007669"/>
    <property type="project" value="UniProtKB-UniRule"/>
</dbReference>
<dbReference type="AlphaFoldDB" id="A0A1H2UUA2"/>
<dbReference type="SUPFAM" id="SSF54814">
    <property type="entry name" value="Prokaryotic type KH domain (KH-domain type II)"/>
    <property type="match status" value="1"/>
</dbReference>
<accession>A0A1H2UUA2</accession>
<dbReference type="Proteomes" id="UP001157137">
    <property type="component" value="Unassembled WGS sequence"/>
</dbReference>
<dbReference type="GO" id="GO:0009252">
    <property type="term" value="P:peptidoglycan biosynthetic process"/>
    <property type="evidence" value="ECO:0007669"/>
    <property type="project" value="UniProtKB-UniRule"/>
</dbReference>
<keyword evidence="3" id="KW-0133">Cell shape</keyword>
<comment type="similarity">
    <text evidence="3">Belongs to the KhpA RNA-binding protein family.</text>
</comment>
<dbReference type="HAMAP" id="MF_00088">
    <property type="entry name" value="KhpA"/>
    <property type="match status" value="1"/>
</dbReference>
<sequence>MKDLVQYIVSSLVDHPEAVLVSPIEEGDTVTYQVKVHPDDVGRVIGRQGRVAKAIRNVVSAAAYRQKKRVFVDIQS</sequence>
<evidence type="ECO:0000313" key="5">
    <source>
        <dbReference type="EMBL" id="SDW59662.1"/>
    </source>
</evidence>
<dbReference type="Proteomes" id="UP000182589">
    <property type="component" value="Unassembled WGS sequence"/>
</dbReference>
<keyword evidence="3" id="KW-0143">Chaperone</keyword>
<dbReference type="InterPro" id="IPR009019">
    <property type="entry name" value="KH_sf_prok-type"/>
</dbReference>
<evidence type="ECO:0000313" key="4">
    <source>
        <dbReference type="EMBL" id="GLV14640.1"/>
    </source>
</evidence>
<dbReference type="PANTHER" id="PTHR34654:SF1">
    <property type="entry name" value="RNA-BINDING PROTEIN KHPA"/>
    <property type="match status" value="1"/>
</dbReference>
<keyword evidence="6" id="KW-1185">Reference proteome</keyword>
<reference evidence="4" key="3">
    <citation type="submission" date="2023-02" db="EMBL/GenBank/DDBJ databases">
        <title>Proposal of a novel subspecies: Alicyclobacillus hesperidum subspecies aegle.</title>
        <authorList>
            <person name="Goto K."/>
            <person name="Fujii T."/>
            <person name="Yasui K."/>
            <person name="Mochida K."/>
            <person name="Kato-Tanaka Y."/>
            <person name="Morohoshi S."/>
            <person name="An S.Y."/>
            <person name="Kasai H."/>
            <person name="Yokota A."/>
        </authorList>
    </citation>
    <scope>NUCLEOTIDE SEQUENCE</scope>
    <source>
        <strain evidence="4">DSM 12766</strain>
    </source>
</reference>
<proteinExistence type="inferred from homology"/>
<dbReference type="PANTHER" id="PTHR34654">
    <property type="entry name" value="UPF0109 PROTEIN SCO5592"/>
    <property type="match status" value="1"/>
</dbReference>
<dbReference type="GO" id="GO:0071555">
    <property type="term" value="P:cell wall organization"/>
    <property type="evidence" value="ECO:0007669"/>
    <property type="project" value="UniProtKB-KW"/>
</dbReference>
<protein>
    <recommendedName>
        <fullName evidence="3">RNA-binding protein KhpA</fullName>
    </recommendedName>
    <alternativeName>
        <fullName evidence="3">KH-domain protein A</fullName>
    </alternativeName>
</protein>
<evidence type="ECO:0000313" key="6">
    <source>
        <dbReference type="Proteomes" id="UP000182589"/>
    </source>
</evidence>
<comment type="subunit">
    <text evidence="3">Forms a complex with KhpB.</text>
</comment>
<dbReference type="Gene3D" id="3.30.300.20">
    <property type="match status" value="1"/>
</dbReference>
<gene>
    <name evidence="3" type="primary">khpA</name>
    <name evidence="4" type="ORF">Heshes_23240</name>
    <name evidence="5" type="ORF">SAMN04489725_1094</name>
</gene>
<comment type="subcellular location">
    <subcellularLocation>
        <location evidence="3">Cytoplasm</location>
    </subcellularLocation>
</comment>
<organism evidence="5 6">
    <name type="scientific">Alicyclobacillus hesperidum</name>
    <dbReference type="NCBI Taxonomy" id="89784"/>
    <lineage>
        <taxon>Bacteria</taxon>
        <taxon>Bacillati</taxon>
        <taxon>Bacillota</taxon>
        <taxon>Bacilli</taxon>
        <taxon>Bacillales</taxon>
        <taxon>Alicyclobacillaceae</taxon>
        <taxon>Alicyclobacillus</taxon>
    </lineage>
</organism>
<keyword evidence="3" id="KW-0961">Cell wall biogenesis/degradation</keyword>
<comment type="function">
    <text evidence="3">A probable RNA chaperone. Forms a complex with KhpB which binds to cellular RNA and controls its expression. Plays a role in peptidoglycan (PG) homeostasis and cell length regulation.</text>
</comment>
<evidence type="ECO:0000256" key="2">
    <source>
        <dbReference type="ARBA" id="ARBA00022884"/>
    </source>
</evidence>
<reference evidence="6" key="1">
    <citation type="submission" date="2016-10" db="EMBL/GenBank/DDBJ databases">
        <authorList>
            <person name="Varghese N."/>
        </authorList>
    </citation>
    <scope>NUCLEOTIDE SEQUENCE [LARGE SCALE GENOMIC DNA]</scope>
    <source>
        <strain evidence="6">DSM 12489</strain>
    </source>
</reference>
<dbReference type="GO" id="GO:0008360">
    <property type="term" value="P:regulation of cell shape"/>
    <property type="evidence" value="ECO:0007669"/>
    <property type="project" value="UniProtKB-KW"/>
</dbReference>
<dbReference type="CDD" id="cd22533">
    <property type="entry name" value="KH-II_YlqC-like"/>
    <property type="match status" value="1"/>
</dbReference>
<dbReference type="InterPro" id="IPR015946">
    <property type="entry name" value="KH_dom-like_a/b"/>
</dbReference>
<dbReference type="PROSITE" id="PS50084">
    <property type="entry name" value="KH_TYPE_1"/>
    <property type="match status" value="1"/>
</dbReference>
<keyword evidence="2 3" id="KW-0694">RNA-binding</keyword>
<dbReference type="InterPro" id="IPR020627">
    <property type="entry name" value="KhpA"/>
</dbReference>
<keyword evidence="1 3" id="KW-0963">Cytoplasm</keyword>
<dbReference type="EMBL" id="FNOJ01000009">
    <property type="protein sequence ID" value="SDW59662.1"/>
    <property type="molecule type" value="Genomic_DNA"/>
</dbReference>